<protein>
    <submittedName>
        <fullName evidence="1">Uncharacterized protein</fullName>
    </submittedName>
</protein>
<dbReference type="AlphaFoldDB" id="A0A383AKM7"/>
<gene>
    <name evidence="1" type="ORF">METZ01_LOCUS460997</name>
</gene>
<feature type="non-terminal residue" evidence="1">
    <location>
        <position position="1"/>
    </location>
</feature>
<proteinExistence type="predicted"/>
<accession>A0A383AKM7</accession>
<evidence type="ECO:0000313" key="1">
    <source>
        <dbReference type="EMBL" id="SVE08143.1"/>
    </source>
</evidence>
<organism evidence="1">
    <name type="scientific">marine metagenome</name>
    <dbReference type="NCBI Taxonomy" id="408172"/>
    <lineage>
        <taxon>unclassified sequences</taxon>
        <taxon>metagenomes</taxon>
        <taxon>ecological metagenomes</taxon>
    </lineage>
</organism>
<name>A0A383AKM7_9ZZZZ</name>
<reference evidence="1" key="1">
    <citation type="submission" date="2018-05" db="EMBL/GenBank/DDBJ databases">
        <authorList>
            <person name="Lanie J.A."/>
            <person name="Ng W.-L."/>
            <person name="Kazmierczak K.M."/>
            <person name="Andrzejewski T.M."/>
            <person name="Davidsen T.M."/>
            <person name="Wayne K.J."/>
            <person name="Tettelin H."/>
            <person name="Glass J.I."/>
            <person name="Rusch D."/>
            <person name="Podicherti R."/>
            <person name="Tsui H.-C.T."/>
            <person name="Winkler M.E."/>
        </authorList>
    </citation>
    <scope>NUCLEOTIDE SEQUENCE</scope>
</reference>
<feature type="non-terminal residue" evidence="1">
    <location>
        <position position="251"/>
    </location>
</feature>
<sequence length="251" mass="26661">KKYGIFFPAISCTSITSFTPIVHCTTCHYNTLVIQHDAETCGKIGIGTASPGYSLEVKGTTGDSTILQKIWNTDTSWATEALVRAYSDSANGSSPAVDWGYFRGTNGNAQAGFIIKTGSYGATTTKLIVRCDGHVGIGTTTPGTETGAKLEVVRDNGEGQNTILALKGHDPDGDIGLNNTVDLDFFLWDTNTNNTTPQGRIGLVGNDPTGSQHLESGGNLAFYTSVECYTTLALCERMRIDPFGKVGINTT</sequence>
<dbReference type="EMBL" id="UINC01192817">
    <property type="protein sequence ID" value="SVE08143.1"/>
    <property type="molecule type" value="Genomic_DNA"/>
</dbReference>